<organism evidence="1 2">
    <name type="scientific">Nitzschia inconspicua</name>
    <dbReference type="NCBI Taxonomy" id="303405"/>
    <lineage>
        <taxon>Eukaryota</taxon>
        <taxon>Sar</taxon>
        <taxon>Stramenopiles</taxon>
        <taxon>Ochrophyta</taxon>
        <taxon>Bacillariophyta</taxon>
        <taxon>Bacillariophyceae</taxon>
        <taxon>Bacillariophycidae</taxon>
        <taxon>Bacillariales</taxon>
        <taxon>Bacillariaceae</taxon>
        <taxon>Nitzschia</taxon>
    </lineage>
</organism>
<dbReference type="EMBL" id="JAGRRH010000003">
    <property type="protein sequence ID" value="KAG7372685.1"/>
    <property type="molecule type" value="Genomic_DNA"/>
</dbReference>
<dbReference type="AlphaFoldDB" id="A0A9K3Q6X9"/>
<accession>A0A9K3Q6X9</accession>
<comment type="caution">
    <text evidence="1">The sequence shown here is derived from an EMBL/GenBank/DDBJ whole genome shotgun (WGS) entry which is preliminary data.</text>
</comment>
<gene>
    <name evidence="1" type="ORF">IV203_018828</name>
</gene>
<reference evidence="1" key="1">
    <citation type="journal article" date="2021" name="Sci. Rep.">
        <title>Diploid genomic architecture of Nitzschia inconspicua, an elite biomass production diatom.</title>
        <authorList>
            <person name="Oliver A."/>
            <person name="Podell S."/>
            <person name="Pinowska A."/>
            <person name="Traller J.C."/>
            <person name="Smith S.R."/>
            <person name="McClure R."/>
            <person name="Beliaev A."/>
            <person name="Bohutskyi P."/>
            <person name="Hill E.A."/>
            <person name="Rabines A."/>
            <person name="Zheng H."/>
            <person name="Allen L.Z."/>
            <person name="Kuo A."/>
            <person name="Grigoriev I.V."/>
            <person name="Allen A.E."/>
            <person name="Hazlebeck D."/>
            <person name="Allen E.E."/>
        </authorList>
    </citation>
    <scope>NUCLEOTIDE SEQUENCE</scope>
    <source>
        <strain evidence="1">Hildebrandi</strain>
    </source>
</reference>
<keyword evidence="2" id="KW-1185">Reference proteome</keyword>
<evidence type="ECO:0000313" key="2">
    <source>
        <dbReference type="Proteomes" id="UP000693970"/>
    </source>
</evidence>
<dbReference type="Proteomes" id="UP000693970">
    <property type="component" value="Unassembled WGS sequence"/>
</dbReference>
<protein>
    <submittedName>
        <fullName evidence="1">Uncharacterized protein</fullName>
    </submittedName>
</protein>
<evidence type="ECO:0000313" key="1">
    <source>
        <dbReference type="EMBL" id="KAG7372685.1"/>
    </source>
</evidence>
<sequence length="121" mass="14030">MVMHVRRADVLGQVGGMARRYFSIAEYVNASERSDMITQEDITNIFLTTDDANAIGEALIEFPTFNWMYIRRKSYKANKGGWEQQTPSQDYVFEMTTLLTFEYPGNGSTWYFNGMRSKCFC</sequence>
<dbReference type="OrthoDB" id="45698at2759"/>
<proteinExistence type="predicted"/>
<reference evidence="1" key="2">
    <citation type="submission" date="2021-04" db="EMBL/GenBank/DDBJ databases">
        <authorList>
            <person name="Podell S."/>
        </authorList>
    </citation>
    <scope>NUCLEOTIDE SEQUENCE</scope>
    <source>
        <strain evidence="1">Hildebrandi</strain>
    </source>
</reference>
<name>A0A9K3Q6X9_9STRA</name>